<dbReference type="AlphaFoldDB" id="A0A1I7FGE8"/>
<dbReference type="RefSeq" id="WP_093553072.1">
    <property type="nucleotide sequence ID" value="NZ_FPBO01000002.1"/>
</dbReference>
<protein>
    <recommendedName>
        <fullName evidence="4">Peptidase</fullName>
    </recommendedName>
</protein>
<evidence type="ECO:0000256" key="1">
    <source>
        <dbReference type="SAM" id="SignalP"/>
    </source>
</evidence>
<keyword evidence="3" id="KW-1185">Reference proteome</keyword>
<gene>
    <name evidence="2" type="ORF">SAMN05216552_100220</name>
</gene>
<dbReference type="EMBL" id="FPBO01000002">
    <property type="protein sequence ID" value="SFU35261.1"/>
    <property type="molecule type" value="Genomic_DNA"/>
</dbReference>
<reference evidence="3" key="1">
    <citation type="submission" date="2016-10" db="EMBL/GenBank/DDBJ databases">
        <authorList>
            <person name="Varghese N."/>
            <person name="Submissions S."/>
        </authorList>
    </citation>
    <scope>NUCLEOTIDE SEQUENCE [LARGE SCALE GENOMIC DNA]</scope>
    <source>
        <strain evidence="3">CGMCC 1.11014</strain>
    </source>
</reference>
<proteinExistence type="predicted"/>
<dbReference type="STRING" id="1035707.SAMN05216552_100220"/>
<name>A0A1I7FGE8_9BURK</name>
<feature type="signal peptide" evidence="1">
    <location>
        <begin position="1"/>
        <end position="19"/>
    </location>
</feature>
<sequence>MSKFFLPILVAALPVFAGAAQLTEIEARWLQAGGPVLAYAKQLRLPIDIVVQPQAAPGAVPLAMGFDGGRCKLVFSMRGNPAAEEVLDQVPQSRRALMIEAMTAHEIGHCWRYAQGIWHAVPKGFQEPPVDAAVPAEIVKLTLELRDTRREEGYADLAALAWMQRNHPGEYGHVYQWLSAVRAAQPTTHVSHDTANWLGLVADGKSFAGNGTPFEQARALWDKGMLSAD</sequence>
<dbReference type="OrthoDB" id="9128426at2"/>
<evidence type="ECO:0000313" key="3">
    <source>
        <dbReference type="Proteomes" id="UP000199391"/>
    </source>
</evidence>
<keyword evidence="1" id="KW-0732">Signal</keyword>
<dbReference type="Proteomes" id="UP000199391">
    <property type="component" value="Unassembled WGS sequence"/>
</dbReference>
<accession>A0A1I7FGE8</accession>
<feature type="chain" id="PRO_5011613629" description="Peptidase" evidence="1">
    <location>
        <begin position="20"/>
        <end position="229"/>
    </location>
</feature>
<evidence type="ECO:0000313" key="2">
    <source>
        <dbReference type="EMBL" id="SFU35261.1"/>
    </source>
</evidence>
<organism evidence="2 3">
    <name type="scientific">Pseudoduganella namucuonensis</name>
    <dbReference type="NCBI Taxonomy" id="1035707"/>
    <lineage>
        <taxon>Bacteria</taxon>
        <taxon>Pseudomonadati</taxon>
        <taxon>Pseudomonadota</taxon>
        <taxon>Betaproteobacteria</taxon>
        <taxon>Burkholderiales</taxon>
        <taxon>Oxalobacteraceae</taxon>
        <taxon>Telluria group</taxon>
        <taxon>Pseudoduganella</taxon>
    </lineage>
</organism>
<evidence type="ECO:0008006" key="4">
    <source>
        <dbReference type="Google" id="ProtNLM"/>
    </source>
</evidence>